<protein>
    <submittedName>
        <fullName evidence="1">Uncharacterized protein</fullName>
    </submittedName>
</protein>
<sequence>MGPGGERYVIQHLYTQGLTITPLYTGVHQVGVRDINKRILVKEHPTLGEISLMLFVTEDTSEGTSNVGRDQARKLDGGLEEFPVNGHLETRMRALIQELLWLLRKVKMEN</sequence>
<gene>
    <name evidence="1" type="ORF">RRG08_030029</name>
</gene>
<dbReference type="AlphaFoldDB" id="A0AAE0XYJ2"/>
<comment type="caution">
    <text evidence="1">The sequence shown here is derived from an EMBL/GenBank/DDBJ whole genome shotgun (WGS) entry which is preliminary data.</text>
</comment>
<name>A0AAE0XYJ2_9GAST</name>
<keyword evidence="2" id="KW-1185">Reference proteome</keyword>
<accession>A0AAE0XYJ2</accession>
<evidence type="ECO:0000313" key="2">
    <source>
        <dbReference type="Proteomes" id="UP001283361"/>
    </source>
</evidence>
<reference evidence="1" key="1">
    <citation type="journal article" date="2023" name="G3 (Bethesda)">
        <title>A reference genome for the long-term kleptoplast-retaining sea slug Elysia crispata morphotype clarki.</title>
        <authorList>
            <person name="Eastman K.E."/>
            <person name="Pendleton A.L."/>
            <person name="Shaikh M.A."/>
            <person name="Suttiyut T."/>
            <person name="Ogas R."/>
            <person name="Tomko P."/>
            <person name="Gavelis G."/>
            <person name="Widhalm J.R."/>
            <person name="Wisecaver J.H."/>
        </authorList>
    </citation>
    <scope>NUCLEOTIDE SEQUENCE</scope>
    <source>
        <strain evidence="1">ECLA1</strain>
    </source>
</reference>
<evidence type="ECO:0000313" key="1">
    <source>
        <dbReference type="EMBL" id="KAK3725800.1"/>
    </source>
</evidence>
<dbReference type="EMBL" id="JAWDGP010007325">
    <property type="protein sequence ID" value="KAK3725800.1"/>
    <property type="molecule type" value="Genomic_DNA"/>
</dbReference>
<dbReference type="Proteomes" id="UP001283361">
    <property type="component" value="Unassembled WGS sequence"/>
</dbReference>
<organism evidence="1 2">
    <name type="scientific">Elysia crispata</name>
    <name type="common">lettuce slug</name>
    <dbReference type="NCBI Taxonomy" id="231223"/>
    <lineage>
        <taxon>Eukaryota</taxon>
        <taxon>Metazoa</taxon>
        <taxon>Spiralia</taxon>
        <taxon>Lophotrochozoa</taxon>
        <taxon>Mollusca</taxon>
        <taxon>Gastropoda</taxon>
        <taxon>Heterobranchia</taxon>
        <taxon>Euthyneura</taxon>
        <taxon>Panpulmonata</taxon>
        <taxon>Sacoglossa</taxon>
        <taxon>Placobranchoidea</taxon>
        <taxon>Plakobranchidae</taxon>
        <taxon>Elysia</taxon>
    </lineage>
</organism>
<proteinExistence type="predicted"/>